<evidence type="ECO:0000313" key="2">
    <source>
        <dbReference type="EMBL" id="KAG9395971.1"/>
    </source>
</evidence>
<proteinExistence type="predicted"/>
<evidence type="ECO:0000256" key="1">
    <source>
        <dbReference type="SAM" id="MobiDB-lite"/>
    </source>
</evidence>
<accession>A0A8J6AVP7</accession>
<gene>
    <name evidence="2" type="ORF">J8273_2320</name>
</gene>
<feature type="compositionally biased region" description="Polar residues" evidence="1">
    <location>
        <begin position="8"/>
        <end position="26"/>
    </location>
</feature>
<dbReference type="EMBL" id="JAHDYR010000007">
    <property type="protein sequence ID" value="KAG9395971.1"/>
    <property type="molecule type" value="Genomic_DNA"/>
</dbReference>
<evidence type="ECO:0000313" key="3">
    <source>
        <dbReference type="Proteomes" id="UP000717585"/>
    </source>
</evidence>
<dbReference type="AlphaFoldDB" id="A0A8J6AVP7"/>
<keyword evidence="3" id="KW-1185">Reference proteome</keyword>
<name>A0A8J6AVP7_9EUKA</name>
<dbReference type="Proteomes" id="UP000717585">
    <property type="component" value="Unassembled WGS sequence"/>
</dbReference>
<sequence length="149" mass="16387">MSGHYDDNQQANGAMQTSQNHRSSLGPNLIGNEMGRDNILAHPIDGLSVPPISTIGLHVPRYDASFPGSLPAPTFVTPHAMGDSSSSRRVALAPPEDDDQQVIAARYSHLFKLSWNCIMYAQENDTATAELMSELDQFISTHQQHPRYN</sequence>
<reference evidence="2" key="1">
    <citation type="submission" date="2021-05" db="EMBL/GenBank/DDBJ databases">
        <title>A free-living protist that lacks canonical eukaryotic 1 DNA replication and segregation systems.</title>
        <authorList>
            <person name="Salas-Leiva D.E."/>
            <person name="Tromer E.C."/>
            <person name="Curtis B.A."/>
            <person name="Jerlstrom-Hultqvist J."/>
            <person name="Kolisko M."/>
            <person name="Yi Z."/>
            <person name="Salas-Leiva J.S."/>
            <person name="Gallot-Lavallee L."/>
            <person name="Kops G.J.P.L."/>
            <person name="Archibald J.M."/>
            <person name="Simpson A.G.B."/>
            <person name="Roger A.J."/>
        </authorList>
    </citation>
    <scope>NUCLEOTIDE SEQUENCE</scope>
    <source>
        <strain evidence="2">BICM</strain>
    </source>
</reference>
<comment type="caution">
    <text evidence="2">The sequence shown here is derived from an EMBL/GenBank/DDBJ whole genome shotgun (WGS) entry which is preliminary data.</text>
</comment>
<feature type="region of interest" description="Disordered" evidence="1">
    <location>
        <begin position="1"/>
        <end position="31"/>
    </location>
</feature>
<protein>
    <submittedName>
        <fullName evidence="2">Uncharacterized protein</fullName>
    </submittedName>
</protein>
<organism evidence="2 3">
    <name type="scientific">Carpediemonas membranifera</name>
    <dbReference type="NCBI Taxonomy" id="201153"/>
    <lineage>
        <taxon>Eukaryota</taxon>
        <taxon>Metamonada</taxon>
        <taxon>Carpediemonas-like organisms</taxon>
        <taxon>Carpediemonas</taxon>
    </lineage>
</organism>